<feature type="region of interest" description="Disordered" evidence="1">
    <location>
        <begin position="1"/>
        <end position="39"/>
    </location>
</feature>
<evidence type="ECO:0008006" key="4">
    <source>
        <dbReference type="Google" id="ProtNLM"/>
    </source>
</evidence>
<dbReference type="RefSeq" id="WP_118033077.1">
    <property type="nucleotide sequence ID" value="NZ_QSON01000003.1"/>
</dbReference>
<dbReference type="Proteomes" id="UP000263014">
    <property type="component" value="Unassembled WGS sequence"/>
</dbReference>
<evidence type="ECO:0000256" key="1">
    <source>
        <dbReference type="SAM" id="MobiDB-lite"/>
    </source>
</evidence>
<proteinExistence type="predicted"/>
<reference evidence="2 3" key="1">
    <citation type="submission" date="2018-08" db="EMBL/GenBank/DDBJ databases">
        <title>A genome reference for cultivated species of the human gut microbiota.</title>
        <authorList>
            <person name="Zou Y."/>
            <person name="Xue W."/>
            <person name="Luo G."/>
        </authorList>
    </citation>
    <scope>NUCLEOTIDE SEQUENCE [LARGE SCALE GENOMIC DNA]</scope>
    <source>
        <strain evidence="2 3">TM09-12</strain>
    </source>
</reference>
<comment type="caution">
    <text evidence="2">The sequence shown here is derived from an EMBL/GenBank/DDBJ whole genome shotgun (WGS) entry which is preliminary data.</text>
</comment>
<protein>
    <recommendedName>
        <fullName evidence="4">DUF4355 domain-containing protein</fullName>
    </recommendedName>
</protein>
<organism evidence="2 3">
    <name type="scientific">Hungatella hathewayi</name>
    <dbReference type="NCBI Taxonomy" id="154046"/>
    <lineage>
        <taxon>Bacteria</taxon>
        <taxon>Bacillati</taxon>
        <taxon>Bacillota</taxon>
        <taxon>Clostridia</taxon>
        <taxon>Lachnospirales</taxon>
        <taxon>Lachnospiraceae</taxon>
        <taxon>Hungatella</taxon>
    </lineage>
</organism>
<accession>A0A374PA37</accession>
<feature type="region of interest" description="Disordered" evidence="1">
    <location>
        <begin position="135"/>
        <end position="159"/>
    </location>
</feature>
<gene>
    <name evidence="2" type="ORF">DXD79_07225</name>
</gene>
<sequence length="159" mass="17449">MEESTNMTEQTQAENMGNETEVQGADQAAAGSGKEPKVFTQEEVNSFVQSRVSRLKGQINKEASAEYNQKLAELQARESKLMVKEALSDRNMPRELADIITCTDENDLNMKLEALQKIYGDKAKEEKPKGFVMVGARPAEGSGSLPVGPDPVRRAMGLE</sequence>
<dbReference type="AlphaFoldDB" id="A0A374PA37"/>
<feature type="compositionally biased region" description="Polar residues" evidence="1">
    <location>
        <begin position="1"/>
        <end position="21"/>
    </location>
</feature>
<dbReference type="EMBL" id="QSON01000003">
    <property type="protein sequence ID" value="RGJ05813.1"/>
    <property type="molecule type" value="Genomic_DNA"/>
</dbReference>
<evidence type="ECO:0000313" key="3">
    <source>
        <dbReference type="Proteomes" id="UP000263014"/>
    </source>
</evidence>
<name>A0A374PA37_9FIRM</name>
<evidence type="ECO:0000313" key="2">
    <source>
        <dbReference type="EMBL" id="RGJ05813.1"/>
    </source>
</evidence>